<dbReference type="InterPro" id="IPR022419">
    <property type="entry name" value="Porphobilin_deaminase_cofac_BS"/>
</dbReference>
<evidence type="ECO:0000259" key="14">
    <source>
        <dbReference type="Pfam" id="PF01379"/>
    </source>
</evidence>
<keyword evidence="7" id="KW-0808">Transferase</keyword>
<feature type="compositionally biased region" description="Polar residues" evidence="13">
    <location>
        <begin position="63"/>
        <end position="82"/>
    </location>
</feature>
<evidence type="ECO:0000256" key="13">
    <source>
        <dbReference type="SAM" id="MobiDB-lite"/>
    </source>
</evidence>
<dbReference type="SUPFAM" id="SSF54782">
    <property type="entry name" value="Porphobilinogen deaminase (hydroxymethylbilane synthase), C-terminal domain"/>
    <property type="match status" value="1"/>
</dbReference>
<keyword evidence="17" id="KW-1185">Reference proteome</keyword>
<dbReference type="Pfam" id="PF01379">
    <property type="entry name" value="Porphobil_deam"/>
    <property type="match status" value="1"/>
</dbReference>
<feature type="compositionally biased region" description="Low complexity" evidence="13">
    <location>
        <begin position="1"/>
        <end position="28"/>
    </location>
</feature>
<evidence type="ECO:0000256" key="8">
    <source>
        <dbReference type="ARBA" id="ARBA00023133"/>
    </source>
</evidence>
<protein>
    <recommendedName>
        <fullName evidence="6">Porphobilinogen deaminase</fullName>
        <ecNumber evidence="5">2.5.1.61</ecNumber>
    </recommendedName>
    <alternativeName>
        <fullName evidence="11">Hydroxymethylbilane synthase</fullName>
    </alternativeName>
    <alternativeName>
        <fullName evidence="10">Pre-uroporphyrinogen synthase</fullName>
    </alternativeName>
</protein>
<accession>A0A5M9JU77</accession>
<dbReference type="Proteomes" id="UP000322873">
    <property type="component" value="Unassembled WGS sequence"/>
</dbReference>
<dbReference type="PANTHER" id="PTHR11557">
    <property type="entry name" value="PORPHOBILINOGEN DEAMINASE"/>
    <property type="match status" value="1"/>
</dbReference>
<dbReference type="InterPro" id="IPR022417">
    <property type="entry name" value="Porphobilin_deaminase_N"/>
</dbReference>
<evidence type="ECO:0000256" key="6">
    <source>
        <dbReference type="ARBA" id="ARBA00016519"/>
    </source>
</evidence>
<keyword evidence="9" id="KW-0627">Porphyrin biosynthesis</keyword>
<comment type="function">
    <text evidence="2">Tetrapolymerization of the monopyrrole PBG into the hydroxymethylbilane pre-uroporphyrinogen in several discrete steps.</text>
</comment>
<keyword evidence="8" id="KW-0350">Heme biosynthesis</keyword>
<dbReference type="PRINTS" id="PR00151">
    <property type="entry name" value="PORPHBDMNASE"/>
</dbReference>
<dbReference type="EMBL" id="VICG01000004">
    <property type="protein sequence ID" value="KAA8573084.1"/>
    <property type="molecule type" value="Genomic_DNA"/>
</dbReference>
<evidence type="ECO:0000256" key="9">
    <source>
        <dbReference type="ARBA" id="ARBA00023244"/>
    </source>
</evidence>
<comment type="pathway">
    <text evidence="3">Porphyrin-containing compound metabolism; protoporphyrin-IX biosynthesis; coproporphyrinogen-III from 5-aminolevulinate: step 2/4.</text>
</comment>
<gene>
    <name evidence="16" type="ORF">EYC84_003614</name>
</gene>
<feature type="compositionally biased region" description="Polar residues" evidence="13">
    <location>
        <begin position="39"/>
        <end position="48"/>
    </location>
</feature>
<evidence type="ECO:0000256" key="11">
    <source>
        <dbReference type="ARBA" id="ARBA00033064"/>
    </source>
</evidence>
<comment type="caution">
    <text evidence="16">The sequence shown here is derived from an EMBL/GenBank/DDBJ whole genome shotgun (WGS) entry which is preliminary data.</text>
</comment>
<feature type="domain" description="Porphobilinogen deaminase C-terminal" evidence="15">
    <location>
        <begin position="337"/>
        <end position="406"/>
    </location>
</feature>
<dbReference type="UniPathway" id="UPA00251">
    <property type="reaction ID" value="UER00319"/>
</dbReference>
<evidence type="ECO:0000313" key="16">
    <source>
        <dbReference type="EMBL" id="KAA8573084.1"/>
    </source>
</evidence>
<sequence length="515" mass="56960">MEGSTEYPSIPSIPSTSSTFPTSQPNTTLKIKLKAPATRSFQRNQTPPSKVKMATHEQKESTSSRSVLDPTTSTQEKTSQDTAPLRALDHQSERETAPNEKPPTIHIGTRKSALAMVQTEQVKASLEKAHPHLHFEITKLETMGDKNQVTALHDFGAKSLWTHELEALLLDRKLDIVVHCLKDMPTQLPNRCTIGAILEREDPRDALIMKAGSSYKSLAELPAGSVVGTSSVRRSAQIARKYPELKFENARGNIGTRLNKLDADDGKYSCLILAAAGLLRMGWGERITQYLDSKTEGGGMLHAVGQGALALEVRDGDEEIGKMISALQHEPTQLAGLAERSLMRTLEGGCSVPIGVETTWIEKGKLLMKAIVVSLDGTESVESEKLEEILTPKDADDFGWTLAQDLVSKGAAKILEAINLNRPVIKEDIWLHETKQKLHRLAGWAMHSFSKHLQRRLKAAYVYLRYRSSFFDKFLISTLIHQVLQVLNSLLPNLNLGNPTSCTCFIFRTLVDGAW</sequence>
<dbReference type="FunFam" id="3.40.190.10:FF:000086">
    <property type="entry name" value="Probable porphobilinogen deaminase"/>
    <property type="match status" value="1"/>
</dbReference>
<dbReference type="CDD" id="cd13645">
    <property type="entry name" value="PBP2_HuPBGD_like"/>
    <property type="match status" value="1"/>
</dbReference>
<dbReference type="InterPro" id="IPR022418">
    <property type="entry name" value="Porphobilinogen_deaminase_C"/>
</dbReference>
<evidence type="ECO:0000256" key="4">
    <source>
        <dbReference type="ARBA" id="ARBA00005638"/>
    </source>
</evidence>
<comment type="similarity">
    <text evidence="4">Belongs to the HMBS family.</text>
</comment>
<dbReference type="Pfam" id="PF03900">
    <property type="entry name" value="Porphobil_deamC"/>
    <property type="match status" value="1"/>
</dbReference>
<evidence type="ECO:0000256" key="10">
    <source>
        <dbReference type="ARBA" id="ARBA00030685"/>
    </source>
</evidence>
<dbReference type="HAMAP" id="MF_00260">
    <property type="entry name" value="Porphobil_deam"/>
    <property type="match status" value="1"/>
</dbReference>
<dbReference type="VEuPathDB" id="FungiDB:MFRU_027g00420"/>
<dbReference type="SUPFAM" id="SSF53850">
    <property type="entry name" value="Periplasmic binding protein-like II"/>
    <property type="match status" value="1"/>
</dbReference>
<dbReference type="Gene3D" id="3.40.190.10">
    <property type="entry name" value="Periplasmic binding protein-like II"/>
    <property type="match status" value="2"/>
</dbReference>
<evidence type="ECO:0000256" key="5">
    <source>
        <dbReference type="ARBA" id="ARBA00012655"/>
    </source>
</evidence>
<evidence type="ECO:0000313" key="17">
    <source>
        <dbReference type="Proteomes" id="UP000322873"/>
    </source>
</evidence>
<evidence type="ECO:0000256" key="3">
    <source>
        <dbReference type="ARBA" id="ARBA00004735"/>
    </source>
</evidence>
<dbReference type="GO" id="GO:0004418">
    <property type="term" value="F:hydroxymethylbilane synthase activity"/>
    <property type="evidence" value="ECO:0007669"/>
    <property type="project" value="UniProtKB-EC"/>
</dbReference>
<dbReference type="PANTHER" id="PTHR11557:SF0">
    <property type="entry name" value="PORPHOBILINOGEN DEAMINASE"/>
    <property type="match status" value="1"/>
</dbReference>
<evidence type="ECO:0000256" key="2">
    <source>
        <dbReference type="ARBA" id="ARBA00002869"/>
    </source>
</evidence>
<comment type="cofactor">
    <cofactor evidence="1">
        <name>dipyrromethane</name>
        <dbReference type="ChEBI" id="CHEBI:60342"/>
    </cofactor>
</comment>
<evidence type="ECO:0000256" key="12">
    <source>
        <dbReference type="ARBA" id="ARBA00048169"/>
    </source>
</evidence>
<evidence type="ECO:0000259" key="15">
    <source>
        <dbReference type="Pfam" id="PF03900"/>
    </source>
</evidence>
<dbReference type="GO" id="GO:0005737">
    <property type="term" value="C:cytoplasm"/>
    <property type="evidence" value="ECO:0007669"/>
    <property type="project" value="TreeGrafter"/>
</dbReference>
<dbReference type="NCBIfam" id="TIGR00212">
    <property type="entry name" value="hemC"/>
    <property type="match status" value="1"/>
</dbReference>
<dbReference type="AlphaFoldDB" id="A0A5M9JU77"/>
<dbReference type="EC" id="2.5.1.61" evidence="5"/>
<dbReference type="FunFam" id="3.30.160.40:FF:000002">
    <property type="entry name" value="Porphobilinogen deaminase"/>
    <property type="match status" value="1"/>
</dbReference>
<reference evidence="16 17" key="1">
    <citation type="submission" date="2019-06" db="EMBL/GenBank/DDBJ databases">
        <title>Genome Sequence of the Brown Rot Fungal Pathogen Monilinia fructicola.</title>
        <authorList>
            <person name="De Miccolis Angelini R.M."/>
            <person name="Landi L."/>
            <person name="Abate D."/>
            <person name="Pollastro S."/>
            <person name="Romanazzi G."/>
            <person name="Faretra F."/>
        </authorList>
    </citation>
    <scope>NUCLEOTIDE SEQUENCE [LARGE SCALE GENOMIC DNA]</scope>
    <source>
        <strain evidence="16 17">Mfrc123</strain>
    </source>
</reference>
<feature type="region of interest" description="Disordered" evidence="13">
    <location>
        <begin position="1"/>
        <end position="106"/>
    </location>
</feature>
<name>A0A5M9JU77_MONFR</name>
<dbReference type="FunFam" id="3.40.190.10:FF:000005">
    <property type="entry name" value="Porphobilinogen deaminase"/>
    <property type="match status" value="1"/>
</dbReference>
<proteinExistence type="inferred from homology"/>
<organism evidence="16 17">
    <name type="scientific">Monilinia fructicola</name>
    <name type="common">Brown rot fungus</name>
    <name type="synonym">Ciboria fructicola</name>
    <dbReference type="NCBI Taxonomy" id="38448"/>
    <lineage>
        <taxon>Eukaryota</taxon>
        <taxon>Fungi</taxon>
        <taxon>Dikarya</taxon>
        <taxon>Ascomycota</taxon>
        <taxon>Pezizomycotina</taxon>
        <taxon>Leotiomycetes</taxon>
        <taxon>Helotiales</taxon>
        <taxon>Sclerotiniaceae</taxon>
        <taxon>Monilinia</taxon>
    </lineage>
</organism>
<comment type="catalytic activity">
    <reaction evidence="12">
        <text>4 porphobilinogen + H2O = hydroxymethylbilane + 4 NH4(+)</text>
        <dbReference type="Rhea" id="RHEA:13185"/>
        <dbReference type="ChEBI" id="CHEBI:15377"/>
        <dbReference type="ChEBI" id="CHEBI:28938"/>
        <dbReference type="ChEBI" id="CHEBI:57845"/>
        <dbReference type="ChEBI" id="CHEBI:58126"/>
        <dbReference type="EC" id="2.5.1.61"/>
    </reaction>
</comment>
<dbReference type="InterPro" id="IPR000860">
    <property type="entry name" value="HemC"/>
</dbReference>
<evidence type="ECO:0000256" key="7">
    <source>
        <dbReference type="ARBA" id="ARBA00022679"/>
    </source>
</evidence>
<feature type="domain" description="Porphobilinogen deaminase N-terminal" evidence="14">
    <location>
        <begin position="105"/>
        <end position="320"/>
    </location>
</feature>
<evidence type="ECO:0000256" key="1">
    <source>
        <dbReference type="ARBA" id="ARBA00001916"/>
    </source>
</evidence>
<feature type="compositionally biased region" description="Basic and acidic residues" evidence="13">
    <location>
        <begin position="87"/>
        <end position="98"/>
    </location>
</feature>
<dbReference type="Gene3D" id="3.30.160.40">
    <property type="entry name" value="Porphobilinogen deaminase, C-terminal domain"/>
    <property type="match status" value="1"/>
</dbReference>
<dbReference type="GO" id="GO:0006782">
    <property type="term" value="P:protoporphyrinogen IX biosynthetic process"/>
    <property type="evidence" value="ECO:0007669"/>
    <property type="project" value="UniProtKB-UniPathway"/>
</dbReference>
<dbReference type="InterPro" id="IPR036803">
    <property type="entry name" value="Porphobilinogen_deaminase_C_sf"/>
</dbReference>
<dbReference type="PROSITE" id="PS00533">
    <property type="entry name" value="PORPHOBILINOGEN_DEAM"/>
    <property type="match status" value="1"/>
</dbReference>